<organism evidence="7 8">
    <name type="scientific">Winogradskyella damuponensis</name>
    <dbReference type="NCBI Taxonomy" id="943939"/>
    <lineage>
        <taxon>Bacteria</taxon>
        <taxon>Pseudomonadati</taxon>
        <taxon>Bacteroidota</taxon>
        <taxon>Flavobacteriia</taxon>
        <taxon>Flavobacteriales</taxon>
        <taxon>Flavobacteriaceae</taxon>
        <taxon>Winogradskyella</taxon>
    </lineage>
</organism>
<dbReference type="Pfam" id="PF25967">
    <property type="entry name" value="RND-MFP_C"/>
    <property type="match status" value="1"/>
</dbReference>
<keyword evidence="3" id="KW-0732">Signal</keyword>
<evidence type="ECO:0000313" key="8">
    <source>
        <dbReference type="Proteomes" id="UP001501682"/>
    </source>
</evidence>
<feature type="signal peptide" evidence="3">
    <location>
        <begin position="1"/>
        <end position="20"/>
    </location>
</feature>
<dbReference type="SUPFAM" id="SSF111369">
    <property type="entry name" value="HlyD-like secretion proteins"/>
    <property type="match status" value="1"/>
</dbReference>
<dbReference type="Proteomes" id="UP001501682">
    <property type="component" value="Unassembled WGS sequence"/>
</dbReference>
<reference evidence="8" key="1">
    <citation type="journal article" date="2019" name="Int. J. Syst. Evol. Microbiol.">
        <title>The Global Catalogue of Microorganisms (GCM) 10K type strain sequencing project: providing services to taxonomists for standard genome sequencing and annotation.</title>
        <authorList>
            <consortium name="The Broad Institute Genomics Platform"/>
            <consortium name="The Broad Institute Genome Sequencing Center for Infectious Disease"/>
            <person name="Wu L."/>
            <person name="Ma J."/>
        </authorList>
    </citation>
    <scope>NUCLEOTIDE SEQUENCE [LARGE SCALE GENOMIC DNA]</scope>
    <source>
        <strain evidence="8">JCM 17633</strain>
    </source>
</reference>
<feature type="domain" description="Multidrug resistance protein MdtA-like beta-barrel" evidence="5">
    <location>
        <begin position="226"/>
        <end position="276"/>
    </location>
</feature>
<sequence>MRKNRLYTLLTLSLVLVVLSCGNSEENKPVAEAPPAPFPVTQIQNKTVIGYTDYPATIEGVVNSDVRAKTSGYIEKVYVDEGQKVRKGQALFKLETQSLSQDAGAAKARVNVAQVEVNKLIPLVEKNIISPVQLETAKANLAQAKANYSGVTANIGYATIKSPIDGYVGSINFREGALISPNDVTPLTTVSEIDQVYAFFSFNEAQYIDHLQRSEGKTKEERIKNSPDLSLILANGKEYSEKGRIQTSTGQINQNTGTIKIRAAFDNPNEILTNGNSGKIRFPIEYKDAIVVPQTATFEQQGNVMIFKLGKDNKIETTIIKIKGSVDNLYVVESGIDANDKIVVSGVGKLRNGMKISPQDIPFEEAIKPVATLFKN</sequence>
<dbReference type="PROSITE" id="PS51257">
    <property type="entry name" value="PROKAR_LIPOPROTEIN"/>
    <property type="match status" value="1"/>
</dbReference>
<dbReference type="RefSeq" id="WP_334468237.1">
    <property type="nucleotide sequence ID" value="NZ_BAABCB010000007.1"/>
</dbReference>
<feature type="domain" description="Multidrug resistance protein MdtA-like C-terminal permuted SH3" evidence="6">
    <location>
        <begin position="288"/>
        <end position="348"/>
    </location>
</feature>
<gene>
    <name evidence="7" type="ORF">GCM10022292_10330</name>
</gene>
<dbReference type="Pfam" id="PF25944">
    <property type="entry name" value="Beta-barrel_RND"/>
    <property type="match status" value="1"/>
</dbReference>
<comment type="caution">
    <text evidence="7">The sequence shown here is derived from an EMBL/GenBank/DDBJ whole genome shotgun (WGS) entry which is preliminary data.</text>
</comment>
<accession>A0ABP8CPV1</accession>
<evidence type="ECO:0000259" key="5">
    <source>
        <dbReference type="Pfam" id="PF25944"/>
    </source>
</evidence>
<evidence type="ECO:0000256" key="2">
    <source>
        <dbReference type="ARBA" id="ARBA00009477"/>
    </source>
</evidence>
<dbReference type="InterPro" id="IPR006143">
    <property type="entry name" value="RND_pump_MFP"/>
</dbReference>
<dbReference type="InterPro" id="IPR058625">
    <property type="entry name" value="MdtA-like_BSH"/>
</dbReference>
<dbReference type="NCBIfam" id="TIGR01730">
    <property type="entry name" value="RND_mfp"/>
    <property type="match status" value="1"/>
</dbReference>
<evidence type="ECO:0000313" key="7">
    <source>
        <dbReference type="EMBL" id="GAA4241941.1"/>
    </source>
</evidence>
<dbReference type="Pfam" id="PF25917">
    <property type="entry name" value="BSH_RND"/>
    <property type="match status" value="1"/>
</dbReference>
<name>A0ABP8CPV1_9FLAO</name>
<evidence type="ECO:0000259" key="4">
    <source>
        <dbReference type="Pfam" id="PF25917"/>
    </source>
</evidence>
<dbReference type="InterPro" id="IPR058626">
    <property type="entry name" value="MdtA-like_b-barrel"/>
</dbReference>
<dbReference type="PANTHER" id="PTHR30158">
    <property type="entry name" value="ACRA/E-RELATED COMPONENT OF DRUG EFFLUX TRANSPORTER"/>
    <property type="match status" value="1"/>
</dbReference>
<dbReference type="InterPro" id="IPR058627">
    <property type="entry name" value="MdtA-like_C"/>
</dbReference>
<feature type="chain" id="PRO_5047516368" evidence="3">
    <location>
        <begin position="21"/>
        <end position="376"/>
    </location>
</feature>
<dbReference type="Gene3D" id="2.40.420.20">
    <property type="match status" value="1"/>
</dbReference>
<evidence type="ECO:0000256" key="1">
    <source>
        <dbReference type="ARBA" id="ARBA00004196"/>
    </source>
</evidence>
<protein>
    <submittedName>
        <fullName evidence="7">Efflux RND transporter periplasmic adaptor subunit</fullName>
    </submittedName>
</protein>
<evidence type="ECO:0000256" key="3">
    <source>
        <dbReference type="SAM" id="SignalP"/>
    </source>
</evidence>
<comment type="subcellular location">
    <subcellularLocation>
        <location evidence="1">Cell envelope</location>
    </subcellularLocation>
</comment>
<dbReference type="PANTHER" id="PTHR30158:SF23">
    <property type="entry name" value="MULTIDRUG RESISTANCE PROTEIN MEXA"/>
    <property type="match status" value="1"/>
</dbReference>
<comment type="similarity">
    <text evidence="2">Belongs to the membrane fusion protein (MFP) (TC 8.A.1) family.</text>
</comment>
<evidence type="ECO:0000259" key="6">
    <source>
        <dbReference type="Pfam" id="PF25967"/>
    </source>
</evidence>
<feature type="domain" description="Multidrug resistance protein MdtA-like barrel-sandwich hybrid" evidence="4">
    <location>
        <begin position="65"/>
        <end position="190"/>
    </location>
</feature>
<dbReference type="Gene3D" id="2.40.30.170">
    <property type="match status" value="1"/>
</dbReference>
<dbReference type="Gene3D" id="2.40.50.100">
    <property type="match status" value="1"/>
</dbReference>
<keyword evidence="8" id="KW-1185">Reference proteome</keyword>
<dbReference type="Gene3D" id="1.10.287.470">
    <property type="entry name" value="Helix hairpin bin"/>
    <property type="match status" value="1"/>
</dbReference>
<proteinExistence type="inferred from homology"/>
<dbReference type="EMBL" id="BAABCB010000007">
    <property type="protein sequence ID" value="GAA4241941.1"/>
    <property type="molecule type" value="Genomic_DNA"/>
</dbReference>